<dbReference type="InterPro" id="IPR036398">
    <property type="entry name" value="CA_dom_sf"/>
</dbReference>
<dbReference type="InterPro" id="IPR001148">
    <property type="entry name" value="CA_dom"/>
</dbReference>
<comment type="caution">
    <text evidence="4">The sequence shown here is derived from an EMBL/GenBank/DDBJ whole genome shotgun (WGS) entry which is preliminary data.</text>
</comment>
<feature type="region of interest" description="Disordered" evidence="2">
    <location>
        <begin position="292"/>
        <end position="320"/>
    </location>
</feature>
<feature type="domain" description="Alpha-carbonic anhydrase" evidence="3">
    <location>
        <begin position="14"/>
        <end position="279"/>
    </location>
</feature>
<dbReference type="Pfam" id="PF00194">
    <property type="entry name" value="Carb_anhydrase"/>
    <property type="match status" value="1"/>
</dbReference>
<dbReference type="CDD" id="cd00326">
    <property type="entry name" value="alpha_CA"/>
    <property type="match status" value="1"/>
</dbReference>
<dbReference type="OrthoDB" id="6602394at2759"/>
<evidence type="ECO:0000256" key="2">
    <source>
        <dbReference type="SAM" id="MobiDB-lite"/>
    </source>
</evidence>
<dbReference type="EMBL" id="VUJU01004650">
    <property type="protein sequence ID" value="KAF0753693.1"/>
    <property type="molecule type" value="Genomic_DNA"/>
</dbReference>
<reference evidence="4 5" key="1">
    <citation type="submission" date="2019-08" db="EMBL/GenBank/DDBJ databases">
        <title>Whole genome of Aphis craccivora.</title>
        <authorList>
            <person name="Voronova N.V."/>
            <person name="Shulinski R.S."/>
            <person name="Bandarenka Y.V."/>
            <person name="Zhorov D.G."/>
            <person name="Warner D."/>
        </authorList>
    </citation>
    <scope>NUCLEOTIDE SEQUENCE [LARGE SCALE GENOMIC DNA]</scope>
    <source>
        <strain evidence="4">180601</strain>
        <tissue evidence="4">Whole Body</tissue>
    </source>
</reference>
<dbReference type="Proteomes" id="UP000478052">
    <property type="component" value="Unassembled WGS sequence"/>
</dbReference>
<dbReference type="AlphaFoldDB" id="A0A6G0YDI6"/>
<accession>A0A6G0YDI6</accession>
<dbReference type="PANTHER" id="PTHR18952">
    <property type="entry name" value="CARBONIC ANHYDRASE"/>
    <property type="match status" value="1"/>
</dbReference>
<gene>
    <name evidence="4" type="ORF">FWK35_00021331</name>
</gene>
<name>A0A6G0YDI6_APHCR</name>
<dbReference type="GO" id="GO:0005737">
    <property type="term" value="C:cytoplasm"/>
    <property type="evidence" value="ECO:0007669"/>
    <property type="project" value="TreeGrafter"/>
</dbReference>
<dbReference type="GO" id="GO:0004089">
    <property type="term" value="F:carbonate dehydratase activity"/>
    <property type="evidence" value="ECO:0007669"/>
    <property type="project" value="InterPro"/>
</dbReference>
<evidence type="ECO:0000313" key="5">
    <source>
        <dbReference type="Proteomes" id="UP000478052"/>
    </source>
</evidence>
<proteinExistence type="inferred from homology"/>
<dbReference type="InterPro" id="IPR023561">
    <property type="entry name" value="Carbonic_anhydrase_a-class"/>
</dbReference>
<evidence type="ECO:0000256" key="1">
    <source>
        <dbReference type="ARBA" id="ARBA00010718"/>
    </source>
</evidence>
<dbReference type="SUPFAM" id="SSF51069">
    <property type="entry name" value="Carbonic anhydrase"/>
    <property type="match status" value="1"/>
</dbReference>
<dbReference type="PROSITE" id="PS51144">
    <property type="entry name" value="ALPHA_CA_2"/>
    <property type="match status" value="1"/>
</dbReference>
<sequence length="572" mass="65393">MVVCKKNTNKVECTALSTSTATEPKGSTFVDSWVHDSSPLDIDLDNAMPIILPPLIWLESETIPLKMSVRNIGTTCNVDAEYSGPRPSLNGSILQYPYEFSSFHFHWGTKQDNGSEHRIMGKCSPMEIHLVFYNISYSNTSEAFNAKDGKLILTYMCKLDRYENATLDNLTSNLKKINKPGEFIEIDSFALSSLFDNDLQNYHMYWSACEVVRENLVLWMISSKEISINEAQLSRMRSLKGPDNKFIMSNCRLAKLSGGNKVLHVTQHPMDQKKIQSMEEKDNIALAAPEIIDIPSNKPSTSPQTKQKEPEQLLSNKSNIDSDVAKKEDVIISVVTTVPIVNPTVTNEIRSKKDIKSTKSLDLEDQRKDMEHILNITKPLCLNNKEKNILNDPELTKNIVMSSIDNLMLDLTNYNKAELKSSQRPELQKTHREGVRMNTTALRREMHIKNKDIISIKSHDMEDQREEMELVTENFDSDLNLMQPLDTNNREKNILNEVERTKDNTVMSFKDTVTLNSINQDKVEVKTSQRPSVKKTHREGVRMNATALRREMHIKNKQQINIEKTNKNVQKF</sequence>
<evidence type="ECO:0000259" key="3">
    <source>
        <dbReference type="PROSITE" id="PS51144"/>
    </source>
</evidence>
<protein>
    <submittedName>
        <fullName evidence="4">Carbonic anhydrase 7-like</fullName>
    </submittedName>
</protein>
<dbReference type="Gene3D" id="3.10.200.10">
    <property type="entry name" value="Alpha carbonic anhydrase"/>
    <property type="match status" value="1"/>
</dbReference>
<comment type="similarity">
    <text evidence="1">Belongs to the alpha-carbonic anhydrase family.</text>
</comment>
<dbReference type="SMART" id="SM01057">
    <property type="entry name" value="Carb_anhydrase"/>
    <property type="match status" value="1"/>
</dbReference>
<dbReference type="GO" id="GO:0008270">
    <property type="term" value="F:zinc ion binding"/>
    <property type="evidence" value="ECO:0007669"/>
    <property type="project" value="InterPro"/>
</dbReference>
<evidence type="ECO:0000313" key="4">
    <source>
        <dbReference type="EMBL" id="KAF0753693.1"/>
    </source>
</evidence>
<dbReference type="PANTHER" id="PTHR18952:SF233">
    <property type="entry name" value="CARBONIC ANHYDRASE 14"/>
    <property type="match status" value="1"/>
</dbReference>
<keyword evidence="5" id="KW-1185">Reference proteome</keyword>
<organism evidence="4 5">
    <name type="scientific">Aphis craccivora</name>
    <name type="common">Cowpea aphid</name>
    <dbReference type="NCBI Taxonomy" id="307492"/>
    <lineage>
        <taxon>Eukaryota</taxon>
        <taxon>Metazoa</taxon>
        <taxon>Ecdysozoa</taxon>
        <taxon>Arthropoda</taxon>
        <taxon>Hexapoda</taxon>
        <taxon>Insecta</taxon>
        <taxon>Pterygota</taxon>
        <taxon>Neoptera</taxon>
        <taxon>Paraneoptera</taxon>
        <taxon>Hemiptera</taxon>
        <taxon>Sternorrhyncha</taxon>
        <taxon>Aphidomorpha</taxon>
        <taxon>Aphidoidea</taxon>
        <taxon>Aphididae</taxon>
        <taxon>Aphidini</taxon>
        <taxon>Aphis</taxon>
        <taxon>Aphis</taxon>
    </lineage>
</organism>